<keyword evidence="2" id="KW-1185">Reference proteome</keyword>
<dbReference type="EMBL" id="PKMF04000022">
    <property type="protein sequence ID" value="KAK7858048.1"/>
    <property type="molecule type" value="Genomic_DNA"/>
</dbReference>
<name>A0AAW0M288_QUESU</name>
<accession>A0AAW0M288</accession>
<dbReference type="PANTHER" id="PTHR31639">
    <property type="entry name" value="F-BOX PROTEIN-LIKE"/>
    <property type="match status" value="1"/>
</dbReference>
<dbReference type="PANTHER" id="PTHR31639:SF285">
    <property type="entry name" value="OS01G0730200 PROTEIN"/>
    <property type="match status" value="1"/>
</dbReference>
<feature type="non-terminal residue" evidence="1">
    <location>
        <position position="1"/>
    </location>
</feature>
<comment type="caution">
    <text evidence="1">The sequence shown here is derived from an EMBL/GenBank/DDBJ whole genome shotgun (WGS) entry which is preliminary data.</text>
</comment>
<evidence type="ECO:0000313" key="1">
    <source>
        <dbReference type="EMBL" id="KAK7858048.1"/>
    </source>
</evidence>
<dbReference type="Proteomes" id="UP000237347">
    <property type="component" value="Unassembled WGS sequence"/>
</dbReference>
<evidence type="ECO:0000313" key="2">
    <source>
        <dbReference type="Proteomes" id="UP000237347"/>
    </source>
</evidence>
<proteinExistence type="predicted"/>
<gene>
    <name evidence="1" type="ORF">CFP56_014590</name>
</gene>
<dbReference type="AlphaFoldDB" id="A0AAW0M288"/>
<organism evidence="1 2">
    <name type="scientific">Quercus suber</name>
    <name type="common">Cork oak</name>
    <dbReference type="NCBI Taxonomy" id="58331"/>
    <lineage>
        <taxon>Eukaryota</taxon>
        <taxon>Viridiplantae</taxon>
        <taxon>Streptophyta</taxon>
        <taxon>Embryophyta</taxon>
        <taxon>Tracheophyta</taxon>
        <taxon>Spermatophyta</taxon>
        <taxon>Magnoliopsida</taxon>
        <taxon>eudicotyledons</taxon>
        <taxon>Gunneridae</taxon>
        <taxon>Pentapetalae</taxon>
        <taxon>rosids</taxon>
        <taxon>fabids</taxon>
        <taxon>Fagales</taxon>
        <taxon>Fagaceae</taxon>
        <taxon>Quercus</taxon>
    </lineage>
</organism>
<reference evidence="1 2" key="1">
    <citation type="journal article" date="2018" name="Sci. Data">
        <title>The draft genome sequence of cork oak.</title>
        <authorList>
            <person name="Ramos A.M."/>
            <person name="Usie A."/>
            <person name="Barbosa P."/>
            <person name="Barros P.M."/>
            <person name="Capote T."/>
            <person name="Chaves I."/>
            <person name="Simoes F."/>
            <person name="Abreu I."/>
            <person name="Carrasquinho I."/>
            <person name="Faro C."/>
            <person name="Guimaraes J.B."/>
            <person name="Mendonca D."/>
            <person name="Nobrega F."/>
            <person name="Rodrigues L."/>
            <person name="Saibo N.J.M."/>
            <person name="Varela M.C."/>
            <person name="Egas C."/>
            <person name="Matos J."/>
            <person name="Miguel C.M."/>
            <person name="Oliveira M.M."/>
            <person name="Ricardo C.P."/>
            <person name="Goncalves S."/>
        </authorList>
    </citation>
    <scope>NUCLEOTIDE SEQUENCE [LARGE SCALE GENOMIC DNA]</scope>
    <source>
        <strain evidence="2">cv. HL8</strain>
    </source>
</reference>
<sequence length="196" mass="22775">ETIKIIEVITLTRNAKGRKHILTFLPTRDAVGTGILSKIWERLWMSIISFVFCILCELIYKRDFFLNFVERVLMLRESIDKSILLLHVMFYMDLACTTTQCSKVISCPLWSPRCIHVSSLFSCDSLEDSTLEMSCSTQKMGFVLKLPRSLCFSSLKSLYLKYVTFVGDYSTKSAFQVAQSWMMWMLFVYLLPCFEI</sequence>
<protein>
    <submittedName>
        <fullName evidence="1">F-box/fbd/lrr-repeat protein</fullName>
    </submittedName>
</protein>